<protein>
    <submittedName>
        <fullName evidence="2">DUF2905 domain-containing protein</fullName>
    </submittedName>
</protein>
<gene>
    <name evidence="2" type="ORF">PUV54_06640</name>
</gene>
<evidence type="ECO:0000256" key="1">
    <source>
        <dbReference type="SAM" id="Phobius"/>
    </source>
</evidence>
<dbReference type="PANTHER" id="PTHR36443:SF1">
    <property type="entry name" value="BSR5223 PROTEIN"/>
    <property type="match status" value="1"/>
</dbReference>
<dbReference type="InterPro" id="IPR021320">
    <property type="entry name" value="DUF2905"/>
</dbReference>
<dbReference type="Proteomes" id="UP001214043">
    <property type="component" value="Chromosome"/>
</dbReference>
<proteinExistence type="predicted"/>
<keyword evidence="3" id="KW-1185">Reference proteome</keyword>
<sequence length="78" mass="8808">MFDDISANYNAYMQKLLITIGIVLLVTGLLWPVLSKLGLGRLPGDIVIRREGFSLYFPVTTMIIISIVLTLIFRFFGK</sequence>
<dbReference type="EMBL" id="CP118166">
    <property type="protein sequence ID" value="WDI32873.1"/>
    <property type="molecule type" value="Genomic_DNA"/>
</dbReference>
<dbReference type="PANTHER" id="PTHR36443">
    <property type="entry name" value="BSR5223 PROTEIN"/>
    <property type="match status" value="1"/>
</dbReference>
<evidence type="ECO:0000313" key="3">
    <source>
        <dbReference type="Proteomes" id="UP001214043"/>
    </source>
</evidence>
<keyword evidence="1" id="KW-0812">Transmembrane</keyword>
<name>A0AAE9ZD84_9PROT</name>
<dbReference type="KEGG" id="hfl:PUV54_06640"/>
<accession>A0AAE9ZD84</accession>
<feature type="transmembrane region" description="Helical" evidence="1">
    <location>
        <begin position="55"/>
        <end position="76"/>
    </location>
</feature>
<dbReference type="AlphaFoldDB" id="A0AAE9ZD84"/>
<keyword evidence="1" id="KW-1133">Transmembrane helix</keyword>
<reference evidence="2" key="1">
    <citation type="submission" date="2023-02" db="EMBL/GenBank/DDBJ databases">
        <title>Genome sequence of Hyphococcus flavus.</title>
        <authorList>
            <person name="Rong J.-C."/>
            <person name="Zhao Q."/>
            <person name="Yi M."/>
            <person name="Wu J.-Y."/>
        </authorList>
    </citation>
    <scope>NUCLEOTIDE SEQUENCE</scope>
    <source>
        <strain evidence="2">MCCC 1K03223</strain>
    </source>
</reference>
<evidence type="ECO:0000313" key="2">
    <source>
        <dbReference type="EMBL" id="WDI32873.1"/>
    </source>
</evidence>
<organism evidence="2 3">
    <name type="scientific">Hyphococcus flavus</name>
    <dbReference type="NCBI Taxonomy" id="1866326"/>
    <lineage>
        <taxon>Bacteria</taxon>
        <taxon>Pseudomonadati</taxon>
        <taxon>Pseudomonadota</taxon>
        <taxon>Alphaproteobacteria</taxon>
        <taxon>Parvularculales</taxon>
        <taxon>Parvularculaceae</taxon>
        <taxon>Hyphococcus</taxon>
    </lineage>
</organism>
<keyword evidence="1" id="KW-0472">Membrane</keyword>
<dbReference type="Pfam" id="PF11146">
    <property type="entry name" value="DUF2905"/>
    <property type="match status" value="1"/>
</dbReference>
<feature type="transmembrane region" description="Helical" evidence="1">
    <location>
        <begin position="12"/>
        <end position="34"/>
    </location>
</feature>